<evidence type="ECO:0000256" key="1">
    <source>
        <dbReference type="SAM" id="MobiDB-lite"/>
    </source>
</evidence>
<feature type="compositionally biased region" description="Basic and acidic residues" evidence="1">
    <location>
        <begin position="190"/>
        <end position="200"/>
    </location>
</feature>
<feature type="compositionally biased region" description="Basic and acidic residues" evidence="1">
    <location>
        <begin position="63"/>
        <end position="72"/>
    </location>
</feature>
<feature type="transmembrane region" description="Helical" evidence="2">
    <location>
        <begin position="453"/>
        <end position="473"/>
    </location>
</feature>
<proteinExistence type="predicted"/>
<keyword evidence="2" id="KW-1133">Transmembrane helix</keyword>
<dbReference type="AlphaFoldDB" id="A0AAJ0HF68"/>
<feature type="transmembrane region" description="Helical" evidence="2">
    <location>
        <begin position="425"/>
        <end position="447"/>
    </location>
</feature>
<comment type="caution">
    <text evidence="4">The sequence shown here is derived from an EMBL/GenBank/DDBJ whole genome shotgun (WGS) entry which is preliminary data.</text>
</comment>
<feature type="compositionally biased region" description="Low complexity" evidence="1">
    <location>
        <begin position="201"/>
        <end position="211"/>
    </location>
</feature>
<protein>
    <recommendedName>
        <fullName evidence="3">DUF6594 domain-containing protein</fullName>
    </recommendedName>
</protein>
<organism evidence="4 5">
    <name type="scientific">Lasiosphaeria hispida</name>
    <dbReference type="NCBI Taxonomy" id="260671"/>
    <lineage>
        <taxon>Eukaryota</taxon>
        <taxon>Fungi</taxon>
        <taxon>Dikarya</taxon>
        <taxon>Ascomycota</taxon>
        <taxon>Pezizomycotina</taxon>
        <taxon>Sordariomycetes</taxon>
        <taxon>Sordariomycetidae</taxon>
        <taxon>Sordariales</taxon>
        <taxon>Lasiosphaeriaceae</taxon>
        <taxon>Lasiosphaeria</taxon>
    </lineage>
</organism>
<feature type="domain" description="DUF6594" evidence="3">
    <location>
        <begin position="310"/>
        <end position="492"/>
    </location>
</feature>
<feature type="compositionally biased region" description="Basic residues" evidence="1">
    <location>
        <begin position="1"/>
        <end position="11"/>
    </location>
</feature>
<dbReference type="EMBL" id="JAUIQD010000005">
    <property type="protein sequence ID" value="KAK3349737.1"/>
    <property type="molecule type" value="Genomic_DNA"/>
</dbReference>
<dbReference type="InterPro" id="IPR046529">
    <property type="entry name" value="DUF6594"/>
</dbReference>
<evidence type="ECO:0000256" key="2">
    <source>
        <dbReference type="SAM" id="Phobius"/>
    </source>
</evidence>
<reference evidence="4" key="2">
    <citation type="submission" date="2023-06" db="EMBL/GenBank/DDBJ databases">
        <authorList>
            <consortium name="Lawrence Berkeley National Laboratory"/>
            <person name="Haridas S."/>
            <person name="Hensen N."/>
            <person name="Bonometti L."/>
            <person name="Westerberg I."/>
            <person name="Brannstrom I.O."/>
            <person name="Guillou S."/>
            <person name="Cros-Aarteil S."/>
            <person name="Calhoun S."/>
            <person name="Kuo A."/>
            <person name="Mondo S."/>
            <person name="Pangilinan J."/>
            <person name="Riley R."/>
            <person name="Labutti K."/>
            <person name="Andreopoulos B."/>
            <person name="Lipzen A."/>
            <person name="Chen C."/>
            <person name="Yanf M."/>
            <person name="Daum C."/>
            <person name="Ng V."/>
            <person name="Clum A."/>
            <person name="Steindorff A."/>
            <person name="Ohm R."/>
            <person name="Martin F."/>
            <person name="Silar P."/>
            <person name="Natvig D."/>
            <person name="Lalanne C."/>
            <person name="Gautier V."/>
            <person name="Ament-Velasquez S.L."/>
            <person name="Kruys A."/>
            <person name="Hutchinson M.I."/>
            <person name="Powell A.J."/>
            <person name="Barry K."/>
            <person name="Miller A.N."/>
            <person name="Grigoriev I.V."/>
            <person name="Debuchy R."/>
            <person name="Gladieux P."/>
            <person name="Thoren M.H."/>
            <person name="Johannesson H."/>
        </authorList>
    </citation>
    <scope>NUCLEOTIDE SEQUENCE</scope>
    <source>
        <strain evidence="4">CBS 955.72</strain>
    </source>
</reference>
<feature type="compositionally biased region" description="Basic and acidic residues" evidence="1">
    <location>
        <begin position="83"/>
        <end position="93"/>
    </location>
</feature>
<keyword evidence="2" id="KW-0472">Membrane</keyword>
<keyword evidence="2" id="KW-0812">Transmembrane</keyword>
<sequence>MDTPLRRRRQLARGQDADIELGLPSASPERGIPDPNLHRHHDGGSDHDIQQLATPGPIEQTDTQDKSSDKLDPPQNAESSAAIDEKQPEDKSPRGRTKPRVHWPAGYGEDEQSGPHEHPVAEISGEEDQPRPPIRPFRGRSTSRVPSQAASGVGPGQNASLWKDSRRYNPSVDSMGDLWDQVRDNSSIFDGRRHRDRRDFSPASSAGSSPSKDATQNSHTIRPDSRHATTARTRSFASLNKIRSLSYHTRTKKLYGSTVVSKRGSAMHINLASMQRLTLLRLRRRLVQEALDYRYIQLNEDDASEFDSRFEYTKSTMHEYTTALRDWDFMKQCALRGKRDPYIVTTEKVDDSILIQEFMMNLNDERDRRFDQIRDDDAYDQPVTKLEQDLEFLSDPLSRPADKAKLELFAGSRNMMNRQDIIKAFLERISMALLGGAFLIAPMLIMVLHDTRLTALFTSSAFVVSFGVAISFYLDKPFDVLSGTAAYAAVLVVFVGTNGTNEPRGP</sequence>
<feature type="transmembrane region" description="Helical" evidence="2">
    <location>
        <begin position="480"/>
        <end position="497"/>
    </location>
</feature>
<evidence type="ECO:0000313" key="5">
    <source>
        <dbReference type="Proteomes" id="UP001275084"/>
    </source>
</evidence>
<name>A0AAJ0HF68_9PEZI</name>
<feature type="compositionally biased region" description="Polar residues" evidence="1">
    <location>
        <begin position="140"/>
        <end position="150"/>
    </location>
</feature>
<dbReference type="Pfam" id="PF20237">
    <property type="entry name" value="DUF6594"/>
    <property type="match status" value="1"/>
</dbReference>
<evidence type="ECO:0000313" key="4">
    <source>
        <dbReference type="EMBL" id="KAK3349737.1"/>
    </source>
</evidence>
<dbReference type="Proteomes" id="UP001275084">
    <property type="component" value="Unassembled WGS sequence"/>
</dbReference>
<evidence type="ECO:0000259" key="3">
    <source>
        <dbReference type="Pfam" id="PF20237"/>
    </source>
</evidence>
<feature type="region of interest" description="Disordered" evidence="1">
    <location>
        <begin position="1"/>
        <end position="167"/>
    </location>
</feature>
<gene>
    <name evidence="4" type="ORF">B0T25DRAFT_248607</name>
</gene>
<accession>A0AAJ0HF68</accession>
<feature type="region of interest" description="Disordered" evidence="1">
    <location>
        <begin position="189"/>
        <end position="233"/>
    </location>
</feature>
<keyword evidence="5" id="KW-1185">Reference proteome</keyword>
<reference evidence="4" key="1">
    <citation type="journal article" date="2023" name="Mol. Phylogenet. Evol.">
        <title>Genome-scale phylogeny and comparative genomics of the fungal order Sordariales.</title>
        <authorList>
            <person name="Hensen N."/>
            <person name="Bonometti L."/>
            <person name="Westerberg I."/>
            <person name="Brannstrom I.O."/>
            <person name="Guillou S."/>
            <person name="Cros-Aarteil S."/>
            <person name="Calhoun S."/>
            <person name="Haridas S."/>
            <person name="Kuo A."/>
            <person name="Mondo S."/>
            <person name="Pangilinan J."/>
            <person name="Riley R."/>
            <person name="LaButti K."/>
            <person name="Andreopoulos B."/>
            <person name="Lipzen A."/>
            <person name="Chen C."/>
            <person name="Yan M."/>
            <person name="Daum C."/>
            <person name="Ng V."/>
            <person name="Clum A."/>
            <person name="Steindorff A."/>
            <person name="Ohm R.A."/>
            <person name="Martin F."/>
            <person name="Silar P."/>
            <person name="Natvig D.O."/>
            <person name="Lalanne C."/>
            <person name="Gautier V."/>
            <person name="Ament-Velasquez S.L."/>
            <person name="Kruys A."/>
            <person name="Hutchinson M.I."/>
            <person name="Powell A.J."/>
            <person name="Barry K."/>
            <person name="Miller A.N."/>
            <person name="Grigoriev I.V."/>
            <person name="Debuchy R."/>
            <person name="Gladieux P."/>
            <person name="Hiltunen Thoren M."/>
            <person name="Johannesson H."/>
        </authorList>
    </citation>
    <scope>NUCLEOTIDE SEQUENCE</scope>
    <source>
        <strain evidence="4">CBS 955.72</strain>
    </source>
</reference>